<comment type="caution">
    <text evidence="1">The sequence shown here is derived from an EMBL/GenBank/DDBJ whole genome shotgun (WGS) entry which is preliminary data.</text>
</comment>
<reference evidence="1 2" key="1">
    <citation type="submission" date="2019-03" db="EMBL/GenBank/DDBJ databases">
        <title>Genomic Encyclopedia of Type Strains, Phase IV (KMG-IV): sequencing the most valuable type-strain genomes for metagenomic binning, comparative biology and taxonomic classification.</title>
        <authorList>
            <person name="Goeker M."/>
        </authorList>
    </citation>
    <scope>NUCLEOTIDE SEQUENCE [LARGE SCALE GENOMIC DNA]</scope>
    <source>
        <strain evidence="1 2">DSM 13328</strain>
    </source>
</reference>
<dbReference type="InterPro" id="IPR036390">
    <property type="entry name" value="WH_DNA-bd_sf"/>
</dbReference>
<proteinExistence type="predicted"/>
<dbReference type="OrthoDB" id="55633at2157"/>
<dbReference type="EMBL" id="SNYS01000005">
    <property type="protein sequence ID" value="TDQ70931.1"/>
    <property type="molecule type" value="Genomic_DNA"/>
</dbReference>
<dbReference type="RefSeq" id="WP_133516522.1">
    <property type="nucleotide sequence ID" value="NZ_JAHDUW010000001.1"/>
</dbReference>
<dbReference type="PIRSF" id="PIRSF037373">
    <property type="entry name" value="UCP037373_trxn_reg"/>
    <property type="match status" value="1"/>
</dbReference>
<dbReference type="AlphaFoldDB" id="A0A484F7C3"/>
<name>A0A484F7C3_9EURY</name>
<dbReference type="SUPFAM" id="SSF46785">
    <property type="entry name" value="Winged helix' DNA-binding domain"/>
    <property type="match status" value="1"/>
</dbReference>
<accession>A0A484F7C3</accession>
<dbReference type="InterPro" id="IPR017185">
    <property type="entry name" value="UCP037373_trxn_reg"/>
</dbReference>
<gene>
    <name evidence="1" type="ORF">C7391_0026</name>
</gene>
<dbReference type="InterPro" id="IPR036388">
    <property type="entry name" value="WH-like_DNA-bd_sf"/>
</dbReference>
<organism evidence="1 2">
    <name type="scientific">Methanimicrococcus blatticola</name>
    <dbReference type="NCBI Taxonomy" id="91560"/>
    <lineage>
        <taxon>Archaea</taxon>
        <taxon>Methanobacteriati</taxon>
        <taxon>Methanobacteriota</taxon>
        <taxon>Stenosarchaea group</taxon>
        <taxon>Methanomicrobia</taxon>
        <taxon>Methanosarcinales</taxon>
        <taxon>Methanosarcinaceae</taxon>
        <taxon>Methanimicrococcus</taxon>
    </lineage>
</organism>
<dbReference type="Gene3D" id="1.10.10.10">
    <property type="entry name" value="Winged helix-like DNA-binding domain superfamily/Winged helix DNA-binding domain"/>
    <property type="match status" value="1"/>
</dbReference>
<keyword evidence="2" id="KW-1185">Reference proteome</keyword>
<sequence length="120" mass="14082">MSEQYISKDSEMVELLRKLDISRPVAKTLACLSDGKELTSHSIEMSSGLRQPEVSIAMRYLKNNNWIEIREEKRDNGKGRPVKYYKLTVPMDKIIEKIEENILEERKMILRNIEELKKIS</sequence>
<evidence type="ECO:0000313" key="1">
    <source>
        <dbReference type="EMBL" id="TDQ70931.1"/>
    </source>
</evidence>
<evidence type="ECO:0000313" key="2">
    <source>
        <dbReference type="Proteomes" id="UP000294855"/>
    </source>
</evidence>
<dbReference type="Proteomes" id="UP000294855">
    <property type="component" value="Unassembled WGS sequence"/>
</dbReference>
<protein>
    <submittedName>
        <fullName evidence="1">Putative transcriptional regulator</fullName>
    </submittedName>
</protein>